<name>A0A0A8ZHK6_ARUDO</name>
<reference evidence="1" key="2">
    <citation type="journal article" date="2015" name="Data Brief">
        <title>Shoot transcriptome of the giant reed, Arundo donax.</title>
        <authorList>
            <person name="Barrero R.A."/>
            <person name="Guerrero F.D."/>
            <person name="Moolhuijzen P."/>
            <person name="Goolsby J.A."/>
            <person name="Tidwell J."/>
            <person name="Bellgard S.E."/>
            <person name="Bellgard M.I."/>
        </authorList>
    </citation>
    <scope>NUCLEOTIDE SEQUENCE</scope>
    <source>
        <tissue evidence="1">Shoot tissue taken approximately 20 cm above the soil surface</tissue>
    </source>
</reference>
<protein>
    <submittedName>
        <fullName evidence="1">Uncharacterized protein</fullName>
    </submittedName>
</protein>
<proteinExistence type="predicted"/>
<organism evidence="1">
    <name type="scientific">Arundo donax</name>
    <name type="common">Giant reed</name>
    <name type="synonym">Donax arundinaceus</name>
    <dbReference type="NCBI Taxonomy" id="35708"/>
    <lineage>
        <taxon>Eukaryota</taxon>
        <taxon>Viridiplantae</taxon>
        <taxon>Streptophyta</taxon>
        <taxon>Embryophyta</taxon>
        <taxon>Tracheophyta</taxon>
        <taxon>Spermatophyta</taxon>
        <taxon>Magnoliopsida</taxon>
        <taxon>Liliopsida</taxon>
        <taxon>Poales</taxon>
        <taxon>Poaceae</taxon>
        <taxon>PACMAD clade</taxon>
        <taxon>Arundinoideae</taxon>
        <taxon>Arundineae</taxon>
        <taxon>Arundo</taxon>
    </lineage>
</organism>
<accession>A0A0A8ZHK6</accession>
<dbReference type="EMBL" id="GBRH01260762">
    <property type="protein sequence ID" value="JAD37133.1"/>
    <property type="molecule type" value="Transcribed_RNA"/>
</dbReference>
<evidence type="ECO:0000313" key="1">
    <source>
        <dbReference type="EMBL" id="JAD37133.1"/>
    </source>
</evidence>
<dbReference type="AlphaFoldDB" id="A0A0A8ZHK6"/>
<reference evidence="1" key="1">
    <citation type="submission" date="2014-09" db="EMBL/GenBank/DDBJ databases">
        <authorList>
            <person name="Magalhaes I.L.F."/>
            <person name="Oliveira U."/>
            <person name="Santos F.R."/>
            <person name="Vidigal T.H.D.A."/>
            <person name="Brescovit A.D."/>
            <person name="Santos A.J."/>
        </authorList>
    </citation>
    <scope>NUCLEOTIDE SEQUENCE</scope>
    <source>
        <tissue evidence="1">Shoot tissue taken approximately 20 cm above the soil surface</tissue>
    </source>
</reference>
<sequence length="20" mass="2343">MNCCLQGLTKPSRNFLKKNF</sequence>